<dbReference type="Proteomes" id="UP001375370">
    <property type="component" value="Chromosome"/>
</dbReference>
<reference evidence="2 3" key="1">
    <citation type="submission" date="2024-03" db="EMBL/GenBank/DDBJ databases">
        <title>A Dehalogenimonas Isolated from Estuarine Sediments Dihaloeliminates Chlorinated Alkanes.</title>
        <authorList>
            <person name="Yang Y."/>
            <person name="Wang H."/>
        </authorList>
    </citation>
    <scope>NUCLEOTIDE SEQUENCE [LARGE SCALE GENOMIC DNA]</scope>
    <source>
        <strain evidence="2 3">W</strain>
    </source>
</reference>
<evidence type="ECO:0000256" key="1">
    <source>
        <dbReference type="SAM" id="MobiDB-lite"/>
    </source>
</evidence>
<dbReference type="EMBL" id="CP146612">
    <property type="protein sequence ID" value="WWX26168.1"/>
    <property type="molecule type" value="Genomic_DNA"/>
</dbReference>
<dbReference type="RefSeq" id="WP_338739071.1">
    <property type="nucleotide sequence ID" value="NZ_CP146612.1"/>
</dbReference>
<name>A0ABZ2J5I7_9CHLR</name>
<feature type="region of interest" description="Disordered" evidence="1">
    <location>
        <begin position="1"/>
        <end position="32"/>
    </location>
</feature>
<accession>A0ABZ2J5I7</accession>
<proteinExistence type="predicted"/>
<organism evidence="2 3">
    <name type="scientific">Candidatus Dehalogenimonas loeffleri</name>
    <dbReference type="NCBI Taxonomy" id="3127115"/>
    <lineage>
        <taxon>Bacteria</taxon>
        <taxon>Bacillati</taxon>
        <taxon>Chloroflexota</taxon>
        <taxon>Dehalococcoidia</taxon>
        <taxon>Dehalococcoidales</taxon>
        <taxon>Dehalococcoidaceae</taxon>
        <taxon>Dehalogenimonas</taxon>
    </lineage>
</organism>
<evidence type="ECO:0000313" key="2">
    <source>
        <dbReference type="EMBL" id="WWX26168.1"/>
    </source>
</evidence>
<evidence type="ECO:0000313" key="3">
    <source>
        <dbReference type="Proteomes" id="UP001375370"/>
    </source>
</evidence>
<protein>
    <submittedName>
        <fullName evidence="2">Uncharacterized protein</fullName>
    </submittedName>
</protein>
<keyword evidence="3" id="KW-1185">Reference proteome</keyword>
<gene>
    <name evidence="2" type="ORF">V8247_04145</name>
</gene>
<sequence>MSENKEKEHGKTGKEVEAPPRKTDPKLAQRVDYTEKSRKKVVINIKKEDL</sequence>